<comment type="cofactor">
    <cofactor evidence="1 9">
        <name>heme</name>
        <dbReference type="ChEBI" id="CHEBI:30413"/>
    </cofactor>
</comment>
<dbReference type="GO" id="GO:0016705">
    <property type="term" value="F:oxidoreductase activity, acting on paired donors, with incorporation or reduction of molecular oxygen"/>
    <property type="evidence" value="ECO:0007669"/>
    <property type="project" value="InterPro"/>
</dbReference>
<evidence type="ECO:0000256" key="2">
    <source>
        <dbReference type="ARBA" id="ARBA00003690"/>
    </source>
</evidence>
<feature type="signal peptide" evidence="11">
    <location>
        <begin position="1"/>
        <end position="18"/>
    </location>
</feature>
<evidence type="ECO:0000256" key="10">
    <source>
        <dbReference type="RuleBase" id="RU000461"/>
    </source>
</evidence>
<keyword evidence="4 9" id="KW-0349">Heme</keyword>
<evidence type="ECO:0000256" key="9">
    <source>
        <dbReference type="PIRSR" id="PIRSR602401-1"/>
    </source>
</evidence>
<dbReference type="PANTHER" id="PTHR24291">
    <property type="entry name" value="CYTOCHROME P450 FAMILY 4"/>
    <property type="match status" value="1"/>
</dbReference>
<organism evidence="12 13">
    <name type="scientific">Pieris macdunnoughi</name>
    <dbReference type="NCBI Taxonomy" id="345717"/>
    <lineage>
        <taxon>Eukaryota</taxon>
        <taxon>Metazoa</taxon>
        <taxon>Ecdysozoa</taxon>
        <taxon>Arthropoda</taxon>
        <taxon>Hexapoda</taxon>
        <taxon>Insecta</taxon>
        <taxon>Pterygota</taxon>
        <taxon>Neoptera</taxon>
        <taxon>Endopterygota</taxon>
        <taxon>Lepidoptera</taxon>
        <taxon>Glossata</taxon>
        <taxon>Ditrysia</taxon>
        <taxon>Papilionoidea</taxon>
        <taxon>Pieridae</taxon>
        <taxon>Pierinae</taxon>
        <taxon>Pieris</taxon>
    </lineage>
</organism>
<dbReference type="PANTHER" id="PTHR24291:SF105">
    <property type="entry name" value="CYTOCHROME P450 4P1-RELATED"/>
    <property type="match status" value="1"/>
</dbReference>
<dbReference type="Gene3D" id="1.10.630.10">
    <property type="entry name" value="Cytochrome P450"/>
    <property type="match status" value="1"/>
</dbReference>
<keyword evidence="5 9" id="KW-0479">Metal-binding</keyword>
<evidence type="ECO:0000313" key="13">
    <source>
        <dbReference type="Proteomes" id="UP000663880"/>
    </source>
</evidence>
<proteinExistence type="inferred from homology"/>
<keyword evidence="13" id="KW-1185">Reference proteome</keyword>
<dbReference type="InterPro" id="IPR036396">
    <property type="entry name" value="Cyt_P450_sf"/>
</dbReference>
<comment type="caution">
    <text evidence="12">The sequence shown here is derived from an EMBL/GenBank/DDBJ whole genome shotgun (WGS) entry which is preliminary data.</text>
</comment>
<comment type="function">
    <text evidence="2">May be involved in the metabolism of insect hormones and in the breakdown of synthetic insecticides.</text>
</comment>
<evidence type="ECO:0000256" key="8">
    <source>
        <dbReference type="ARBA" id="ARBA00023033"/>
    </source>
</evidence>
<name>A0A821NZG1_9NEOP</name>
<accession>A0A821NZG1</accession>
<evidence type="ECO:0000256" key="1">
    <source>
        <dbReference type="ARBA" id="ARBA00001971"/>
    </source>
</evidence>
<comment type="similarity">
    <text evidence="3 10">Belongs to the cytochrome P450 family.</text>
</comment>
<dbReference type="SUPFAM" id="SSF48264">
    <property type="entry name" value="Cytochrome P450"/>
    <property type="match status" value="1"/>
</dbReference>
<sequence>MFTIILFTLLAILCLVEVLVNFNENARTLKKIPGFKDVFFFGNSTVVFGMDSVRLFKFGRECAKKFNGIYRFYSLSIAAVNVFNPSDAEIVMSTMKHHEKSIIYKFIKPWLHDGLLVSKGSKWQERRKILTSAFHFNILRKYFLIIEENSQKLVNVMEKNSGESVDIVPILSEYTLNSISESAMGVELDKDPMYSGLTYKTAVYETIKIFVHRFIRIYLYPDFLFNLSPGGIKQARYLSIIHTFIRNVINKRKQNFQNNEKESGTLADNDSYVYKKKSRAAMLDLLISAEKEGLINDDGIIEEVNTFMFEGHDTTAAGLTFCLLTLAENQDVQEKVYQELQSIFNGRDDVTLEDLTMMNYLERCIKESMRLYPPVPFISRTLSETVKLSNYTVPVGTMCHIHIYDMHRQESLFKNAEKFDPDRFLPENSVGRHPYSYIPFSAGPRNCIGQKFAMMEMKSALSALLKNYKLLPVTTSKDLEFVADLVLRNSKPIYLKFIKRH</sequence>
<dbReference type="GO" id="GO:0004497">
    <property type="term" value="F:monooxygenase activity"/>
    <property type="evidence" value="ECO:0007669"/>
    <property type="project" value="UniProtKB-KW"/>
</dbReference>
<feature type="binding site" description="axial binding residue" evidence="9">
    <location>
        <position position="447"/>
    </location>
    <ligand>
        <name>heme</name>
        <dbReference type="ChEBI" id="CHEBI:30413"/>
    </ligand>
    <ligandPart>
        <name>Fe</name>
        <dbReference type="ChEBI" id="CHEBI:18248"/>
    </ligandPart>
</feature>
<keyword evidence="8 10" id="KW-0503">Monooxygenase</keyword>
<dbReference type="GO" id="GO:0020037">
    <property type="term" value="F:heme binding"/>
    <property type="evidence" value="ECO:0007669"/>
    <property type="project" value="InterPro"/>
</dbReference>
<dbReference type="PROSITE" id="PS00086">
    <property type="entry name" value="CYTOCHROME_P450"/>
    <property type="match status" value="1"/>
</dbReference>
<dbReference type="OrthoDB" id="1470350at2759"/>
<dbReference type="InterPro" id="IPR002401">
    <property type="entry name" value="Cyt_P450_E_grp-I"/>
</dbReference>
<evidence type="ECO:0000256" key="7">
    <source>
        <dbReference type="ARBA" id="ARBA00023004"/>
    </source>
</evidence>
<evidence type="ECO:0008006" key="14">
    <source>
        <dbReference type="Google" id="ProtNLM"/>
    </source>
</evidence>
<dbReference type="Pfam" id="PF00067">
    <property type="entry name" value="p450"/>
    <property type="match status" value="1"/>
</dbReference>
<dbReference type="PRINTS" id="PR00463">
    <property type="entry name" value="EP450I"/>
</dbReference>
<dbReference type="CDD" id="cd20628">
    <property type="entry name" value="CYP4"/>
    <property type="match status" value="1"/>
</dbReference>
<dbReference type="InterPro" id="IPR050196">
    <property type="entry name" value="Cytochrome_P450_Monoox"/>
</dbReference>
<evidence type="ECO:0000256" key="3">
    <source>
        <dbReference type="ARBA" id="ARBA00010617"/>
    </source>
</evidence>
<evidence type="ECO:0000256" key="6">
    <source>
        <dbReference type="ARBA" id="ARBA00023002"/>
    </source>
</evidence>
<keyword evidence="7 9" id="KW-0408">Iron</keyword>
<dbReference type="InterPro" id="IPR001128">
    <property type="entry name" value="Cyt_P450"/>
</dbReference>
<evidence type="ECO:0000256" key="5">
    <source>
        <dbReference type="ARBA" id="ARBA00022723"/>
    </source>
</evidence>
<dbReference type="PRINTS" id="PR00385">
    <property type="entry name" value="P450"/>
</dbReference>
<dbReference type="GO" id="GO:0005506">
    <property type="term" value="F:iron ion binding"/>
    <property type="evidence" value="ECO:0007669"/>
    <property type="project" value="InterPro"/>
</dbReference>
<evidence type="ECO:0000313" key="12">
    <source>
        <dbReference type="EMBL" id="CAF4793923.1"/>
    </source>
</evidence>
<keyword evidence="11" id="KW-0732">Signal</keyword>
<reference evidence="12" key="1">
    <citation type="submission" date="2021-02" db="EMBL/GenBank/DDBJ databases">
        <authorList>
            <person name="Steward A R."/>
        </authorList>
    </citation>
    <scope>NUCLEOTIDE SEQUENCE</scope>
</reference>
<evidence type="ECO:0000256" key="4">
    <source>
        <dbReference type="ARBA" id="ARBA00022617"/>
    </source>
</evidence>
<dbReference type="EMBL" id="CAJOBZ010000005">
    <property type="protein sequence ID" value="CAF4793923.1"/>
    <property type="molecule type" value="Genomic_DNA"/>
</dbReference>
<dbReference type="Proteomes" id="UP000663880">
    <property type="component" value="Unassembled WGS sequence"/>
</dbReference>
<dbReference type="AlphaFoldDB" id="A0A821NZG1"/>
<evidence type="ECO:0000256" key="11">
    <source>
        <dbReference type="SAM" id="SignalP"/>
    </source>
</evidence>
<dbReference type="InterPro" id="IPR017972">
    <property type="entry name" value="Cyt_P450_CS"/>
</dbReference>
<feature type="chain" id="PRO_5032376559" description="Cytochrome P450" evidence="11">
    <location>
        <begin position="19"/>
        <end position="501"/>
    </location>
</feature>
<protein>
    <recommendedName>
        <fullName evidence="14">Cytochrome P450</fullName>
    </recommendedName>
</protein>
<keyword evidence="6 10" id="KW-0560">Oxidoreductase</keyword>
<gene>
    <name evidence="12" type="ORF">PMACD_LOCUS3047</name>
</gene>